<dbReference type="PROSITE" id="PS51892">
    <property type="entry name" value="SUBTILASE"/>
    <property type="match status" value="1"/>
</dbReference>
<dbReference type="CDD" id="cd07491">
    <property type="entry name" value="Peptidases_S8_7"/>
    <property type="match status" value="1"/>
</dbReference>
<evidence type="ECO:0000256" key="2">
    <source>
        <dbReference type="ARBA" id="ARBA00022670"/>
    </source>
</evidence>
<dbReference type="SUPFAM" id="SSF48403">
    <property type="entry name" value="Ankyrin repeat"/>
    <property type="match status" value="1"/>
</dbReference>
<feature type="domain" description="Peptidase S8/S53" evidence="7">
    <location>
        <begin position="684"/>
        <end position="908"/>
    </location>
</feature>
<dbReference type="GO" id="GO:0006508">
    <property type="term" value="P:proteolysis"/>
    <property type="evidence" value="ECO:0007669"/>
    <property type="project" value="UniProtKB-KW"/>
</dbReference>
<evidence type="ECO:0000256" key="6">
    <source>
        <dbReference type="SAM" id="MobiDB-lite"/>
    </source>
</evidence>
<dbReference type="RefSeq" id="XP_045257451.1">
    <property type="nucleotide sequence ID" value="XM_045415082.1"/>
</dbReference>
<dbReference type="PANTHER" id="PTHR43399:SF4">
    <property type="entry name" value="CELL WALL-ASSOCIATED PROTEASE"/>
    <property type="match status" value="1"/>
</dbReference>
<comment type="similarity">
    <text evidence="1 5">Belongs to the peptidase S8 family.</text>
</comment>
<dbReference type="PANTHER" id="PTHR43399">
    <property type="entry name" value="SUBTILISIN-RELATED"/>
    <property type="match status" value="1"/>
</dbReference>
<feature type="active site" description="Charge relay system" evidence="5">
    <location>
        <position position="731"/>
    </location>
</feature>
<dbReference type="Proteomes" id="UP000613401">
    <property type="component" value="Unassembled WGS sequence"/>
</dbReference>
<comment type="caution">
    <text evidence="8">The sequence shown here is derived from an EMBL/GenBank/DDBJ whole genome shotgun (WGS) entry which is preliminary data.</text>
</comment>
<keyword evidence="4 5" id="KW-0720">Serine protease</keyword>
<evidence type="ECO:0000313" key="9">
    <source>
        <dbReference type="Proteomes" id="UP000613401"/>
    </source>
</evidence>
<keyword evidence="9" id="KW-1185">Reference proteome</keyword>
<dbReference type="PRINTS" id="PR00723">
    <property type="entry name" value="SUBTILISIN"/>
</dbReference>
<dbReference type="InterPro" id="IPR015500">
    <property type="entry name" value="Peptidase_S8_subtilisin-rel"/>
</dbReference>
<evidence type="ECO:0000313" key="8">
    <source>
        <dbReference type="EMBL" id="KAF3798291.1"/>
    </source>
</evidence>
<dbReference type="GO" id="GO:0004252">
    <property type="term" value="F:serine-type endopeptidase activity"/>
    <property type="evidence" value="ECO:0007669"/>
    <property type="project" value="UniProtKB-UniRule"/>
</dbReference>
<reference evidence="8" key="2">
    <citation type="submission" date="2020-03" db="EMBL/GenBank/DDBJ databases">
        <authorList>
            <person name="Fu F.-F."/>
            <person name="Chen J."/>
        </authorList>
    </citation>
    <scope>NUCLEOTIDE SEQUENCE</scope>
    <source>
        <strain evidence="8">Lc1</strain>
    </source>
</reference>
<dbReference type="InterPro" id="IPR051048">
    <property type="entry name" value="Peptidase_S8/S53_subtilisin"/>
</dbReference>
<dbReference type="Gene3D" id="3.40.50.200">
    <property type="entry name" value="Peptidase S8/S53 domain"/>
    <property type="match status" value="1"/>
</dbReference>
<feature type="compositionally biased region" description="Polar residues" evidence="6">
    <location>
        <begin position="369"/>
        <end position="379"/>
    </location>
</feature>
<accession>A0A8H4FDX4</accession>
<name>A0A8H4FDX4_COLGL</name>
<feature type="compositionally biased region" description="Acidic residues" evidence="6">
    <location>
        <begin position="30"/>
        <end position="42"/>
    </location>
</feature>
<evidence type="ECO:0000259" key="7">
    <source>
        <dbReference type="Pfam" id="PF00082"/>
    </source>
</evidence>
<sequence length="1001" mass="113168">MASSFLLPNYNMMGDHDIHGMEGLRGAPTESEDVEDDFEDEEDFEPLAASVTDFDHQDHVKSQFEKDLEDARRLFPKKPETKEEKKQGMAFVVARTPQWHRRTWEDQNFLHYLAYYDYNRKPNLSWLMTRAIYKSPDLMGVLDDTKRTPLTAALSVGNEMFTHAACINQKPETMSQLTEALRSECANHNNDRKTTTCLHTALTSSFTNFSKGKARGAIIKRMCDFVPEEMFTVEDFEGRTPLHLAVEYERCCKDQVGIVNELLRRGQQALMVAITRPSFSKRPLSVYQYHEKSRRRAEGNTKPPAGLPKKHAQGALSQAKDRQTGPPDAKAEGKKGASRIEKGSMGPPPLPNDKAYGAGFGIQRRDSMPSANLKGTETPRSNDLKSKVPGPAGFPEASARPPTDRDLQNEEREKAAQQIGEQLKLHYLRTQRPDRVVQFLHDPEERDARQLWFDFGEPRKFTERDFEKQFRHLKFDSALQYVAFPRVQLEENEDISDSRHKGRKVIVDDLEAPSHSDEAIEDALKSFDVEILDWRRLDLDPVTLVRVGKCLREIHLQWGGGNPVLRAWSEKEGLAMIPTLETIHLSQDEGLESDTRTRENLDEFEKRLYEAWPTERPKPRVIRPKSTGGRRPNGAHQFSIPLNPNQERSVDPHKWMQCMEEFASYFRQIQVLRKPRSGESPAPVQVALIDDGTDITHPDLRGFEFPGQSFHHYRDGSTWRVSPYWDSKSGHGTLMARLILRVCPSATIHVIKLQTFHGQGSNKLQIRPESAIQAVKYAAELEVHIICTSWTMKPPTEDAVKKGFDDVIHDALSNKGILMFCAASDQGKSADLTYPHSSHNKSFRIGAAKATGAIVNNVGDTHELNYIFPGHEVAIGDVYGVKGPELEGHSGSSVANALAVGLAALIIECVRLGVFHTDETKPTDPTVAIYKEDLEKIRERGQMDLALASIGTNRNTENKYIEVWHIFGRAAERLKHNVDQTSQLEVIAGLARHFLRKGVLM</sequence>
<dbReference type="Gene3D" id="1.25.40.20">
    <property type="entry name" value="Ankyrin repeat-containing domain"/>
    <property type="match status" value="1"/>
</dbReference>
<dbReference type="GeneID" id="69022377"/>
<dbReference type="InterPro" id="IPR036770">
    <property type="entry name" value="Ankyrin_rpt-contain_sf"/>
</dbReference>
<evidence type="ECO:0000256" key="3">
    <source>
        <dbReference type="ARBA" id="ARBA00022801"/>
    </source>
</evidence>
<reference evidence="8" key="1">
    <citation type="journal article" date="2020" name="Phytopathology">
        <title>Genome sequence and comparative analysis of Colletotrichum gloeosporioides isolated from Liriodendron leaves.</title>
        <authorList>
            <person name="Fu F.F."/>
            <person name="Hao Z."/>
            <person name="Wang P."/>
            <person name="Lu Y."/>
            <person name="Xue L.J."/>
            <person name="Wei G."/>
            <person name="Tian Y."/>
            <person name="Baishi H."/>
            <person name="Xu H."/>
            <person name="Shi J."/>
            <person name="Cheng T."/>
            <person name="Wang G."/>
            <person name="Yi Y."/>
            <person name="Chen J."/>
        </authorList>
    </citation>
    <scope>NUCLEOTIDE SEQUENCE</scope>
    <source>
        <strain evidence="8">Lc1</strain>
    </source>
</reference>
<dbReference type="AlphaFoldDB" id="A0A8H4FDX4"/>
<dbReference type="EMBL" id="WVTB01000099">
    <property type="protein sequence ID" value="KAF3798291.1"/>
    <property type="molecule type" value="Genomic_DNA"/>
</dbReference>
<dbReference type="SUPFAM" id="SSF52743">
    <property type="entry name" value="Subtilisin-like"/>
    <property type="match status" value="1"/>
</dbReference>
<dbReference type="Pfam" id="PF00082">
    <property type="entry name" value="Peptidase_S8"/>
    <property type="match status" value="1"/>
</dbReference>
<gene>
    <name evidence="8" type="ORF">GCG54_00015272</name>
</gene>
<evidence type="ECO:0000256" key="1">
    <source>
        <dbReference type="ARBA" id="ARBA00011073"/>
    </source>
</evidence>
<feature type="region of interest" description="Disordered" evidence="6">
    <location>
        <begin position="285"/>
        <end position="414"/>
    </location>
</feature>
<feature type="region of interest" description="Disordered" evidence="6">
    <location>
        <begin position="23"/>
        <end position="42"/>
    </location>
</feature>
<feature type="compositionally biased region" description="Basic and acidic residues" evidence="6">
    <location>
        <begin position="319"/>
        <end position="342"/>
    </location>
</feature>
<feature type="compositionally biased region" description="Basic and acidic residues" evidence="6">
    <location>
        <begin position="402"/>
        <end position="414"/>
    </location>
</feature>
<feature type="region of interest" description="Disordered" evidence="6">
    <location>
        <begin position="618"/>
        <end position="646"/>
    </location>
</feature>
<feature type="active site" description="Charge relay system" evidence="5">
    <location>
        <position position="690"/>
    </location>
</feature>
<organism evidence="8 9">
    <name type="scientific">Colletotrichum gloeosporioides</name>
    <name type="common">Anthracnose fungus</name>
    <name type="synonym">Glomerella cingulata</name>
    <dbReference type="NCBI Taxonomy" id="474922"/>
    <lineage>
        <taxon>Eukaryota</taxon>
        <taxon>Fungi</taxon>
        <taxon>Dikarya</taxon>
        <taxon>Ascomycota</taxon>
        <taxon>Pezizomycotina</taxon>
        <taxon>Sordariomycetes</taxon>
        <taxon>Hypocreomycetidae</taxon>
        <taxon>Glomerellales</taxon>
        <taxon>Glomerellaceae</taxon>
        <taxon>Colletotrichum</taxon>
        <taxon>Colletotrichum gloeosporioides species complex</taxon>
    </lineage>
</organism>
<evidence type="ECO:0000256" key="5">
    <source>
        <dbReference type="PROSITE-ProRule" id="PRU01240"/>
    </source>
</evidence>
<protein>
    <recommendedName>
        <fullName evidence="7">Peptidase S8/S53 domain-containing protein</fullName>
    </recommendedName>
</protein>
<keyword evidence="3 5" id="KW-0378">Hydrolase</keyword>
<proteinExistence type="inferred from homology"/>
<dbReference type="InterPro" id="IPR036852">
    <property type="entry name" value="Peptidase_S8/S53_dom_sf"/>
</dbReference>
<evidence type="ECO:0000256" key="4">
    <source>
        <dbReference type="ARBA" id="ARBA00022825"/>
    </source>
</evidence>
<feature type="active site" description="Charge relay system" evidence="5">
    <location>
        <position position="893"/>
    </location>
</feature>
<dbReference type="InterPro" id="IPR000209">
    <property type="entry name" value="Peptidase_S8/S53_dom"/>
</dbReference>
<keyword evidence="2 5" id="KW-0645">Protease</keyword>